<dbReference type="Gene3D" id="2.10.22.10">
    <property type="entry name" value="Antistasin, domain 1"/>
    <property type="match status" value="1"/>
</dbReference>
<dbReference type="Proteomes" id="UP000005408">
    <property type="component" value="Unassembled WGS sequence"/>
</dbReference>
<evidence type="ECO:0000313" key="3">
    <source>
        <dbReference type="EnsemblMetazoa" id="G13100.1:cds"/>
    </source>
</evidence>
<dbReference type="CDD" id="cd00109">
    <property type="entry name" value="Kunitz-type"/>
    <property type="match status" value="1"/>
</dbReference>
<evidence type="ECO:0000256" key="1">
    <source>
        <dbReference type="ARBA" id="ARBA00023157"/>
    </source>
</evidence>
<keyword evidence="1" id="KW-1015">Disulfide bond</keyword>
<dbReference type="PROSITE" id="PS50279">
    <property type="entry name" value="BPTI_KUNITZ_2"/>
    <property type="match status" value="2"/>
</dbReference>
<dbReference type="InterPro" id="IPR050098">
    <property type="entry name" value="TFPI/VKTCI-like"/>
</dbReference>
<dbReference type="Gene3D" id="4.10.410.10">
    <property type="entry name" value="Pancreatic trypsin inhibitor Kunitz domain"/>
    <property type="match status" value="2"/>
</dbReference>
<dbReference type="PANTHER" id="PTHR10083">
    <property type="entry name" value="KUNITZ-TYPE PROTEASE INHIBITOR-RELATED"/>
    <property type="match status" value="1"/>
</dbReference>
<sequence>MSEVNIVGQFRVGSSGSNRFSPFTSTVLVPALGSMVLTIPQRDFVWGSGLSLNPGEEGSRTQCKLNCDYGYDTDIEGNLICSCNDPCRNIFCFGGTSCVIAKSCENGECRLDASCKDLRPEKSILPLKQQEEASFDISNFLKTNADTCRQPLSHDVFNCPKRTRRYMFDVTKGRCVRFWGCRKPGNNFDKKRTCKETCITAYKGRSRKSRPRNENCLLPVENVHVVCFGKLRRRWVYDVIKNKCVKIKGCPRPGNNFQKRLECKSQCVRRRKGKKLG</sequence>
<dbReference type="Pfam" id="PF00014">
    <property type="entry name" value="Kunitz_BPTI"/>
    <property type="match status" value="2"/>
</dbReference>
<organism evidence="3 4">
    <name type="scientific">Magallana gigas</name>
    <name type="common">Pacific oyster</name>
    <name type="synonym">Crassostrea gigas</name>
    <dbReference type="NCBI Taxonomy" id="29159"/>
    <lineage>
        <taxon>Eukaryota</taxon>
        <taxon>Metazoa</taxon>
        <taxon>Spiralia</taxon>
        <taxon>Lophotrochozoa</taxon>
        <taxon>Mollusca</taxon>
        <taxon>Bivalvia</taxon>
        <taxon>Autobranchia</taxon>
        <taxon>Pteriomorphia</taxon>
        <taxon>Ostreida</taxon>
        <taxon>Ostreoidea</taxon>
        <taxon>Ostreidae</taxon>
        <taxon>Magallana</taxon>
    </lineage>
</organism>
<evidence type="ECO:0000313" key="4">
    <source>
        <dbReference type="Proteomes" id="UP000005408"/>
    </source>
</evidence>
<dbReference type="AlphaFoldDB" id="A0A8W8I8N9"/>
<protein>
    <recommendedName>
        <fullName evidence="2">BPTI/Kunitz inhibitor domain-containing protein</fullName>
    </recommendedName>
</protein>
<dbReference type="PANTHER" id="PTHR10083:SF374">
    <property type="entry name" value="BPTI_KUNITZ INHIBITOR DOMAIN-CONTAINING PROTEIN"/>
    <property type="match status" value="1"/>
</dbReference>
<evidence type="ECO:0000259" key="2">
    <source>
        <dbReference type="PROSITE" id="PS50279"/>
    </source>
</evidence>
<proteinExistence type="predicted"/>
<name>A0A8W8I8N9_MAGGI</name>
<dbReference type="GO" id="GO:0005615">
    <property type="term" value="C:extracellular space"/>
    <property type="evidence" value="ECO:0007669"/>
    <property type="project" value="TreeGrafter"/>
</dbReference>
<dbReference type="InterPro" id="IPR002223">
    <property type="entry name" value="Kunitz_BPTI"/>
</dbReference>
<feature type="domain" description="BPTI/Kunitz inhibitor" evidence="2">
    <location>
        <begin position="216"/>
        <end position="267"/>
    </location>
</feature>
<dbReference type="SMART" id="SM00131">
    <property type="entry name" value="KU"/>
    <property type="match status" value="2"/>
</dbReference>
<feature type="domain" description="BPTI/Kunitz inhibitor" evidence="2">
    <location>
        <begin position="148"/>
        <end position="198"/>
    </location>
</feature>
<reference evidence="3" key="1">
    <citation type="submission" date="2022-08" db="UniProtKB">
        <authorList>
            <consortium name="EnsemblMetazoa"/>
        </authorList>
    </citation>
    <scope>IDENTIFICATION</scope>
    <source>
        <strain evidence="3">05x7-T-G4-1.051#20</strain>
    </source>
</reference>
<dbReference type="GO" id="GO:0004867">
    <property type="term" value="F:serine-type endopeptidase inhibitor activity"/>
    <property type="evidence" value="ECO:0007669"/>
    <property type="project" value="InterPro"/>
</dbReference>
<dbReference type="EnsemblMetazoa" id="G13100.1">
    <property type="protein sequence ID" value="G13100.1:cds"/>
    <property type="gene ID" value="G13100"/>
</dbReference>
<accession>A0A8W8I8N9</accession>
<dbReference type="InterPro" id="IPR036880">
    <property type="entry name" value="Kunitz_BPTI_sf"/>
</dbReference>
<keyword evidence="4" id="KW-1185">Reference proteome</keyword>
<dbReference type="OrthoDB" id="6088743at2759"/>
<dbReference type="OMA" id="NPMTGKC"/>
<dbReference type="SUPFAM" id="SSF57362">
    <property type="entry name" value="BPTI-like"/>
    <property type="match status" value="2"/>
</dbReference>